<evidence type="ECO:0000256" key="3">
    <source>
        <dbReference type="ARBA" id="ARBA00022692"/>
    </source>
</evidence>
<dbReference type="InterPro" id="IPR001123">
    <property type="entry name" value="LeuE-type"/>
</dbReference>
<dbReference type="RefSeq" id="WP_025656995.1">
    <property type="nucleotide sequence ID" value="NZ_QVIA01000007.1"/>
</dbReference>
<dbReference type="PANTHER" id="PTHR30086">
    <property type="entry name" value="ARGININE EXPORTER PROTEIN ARGO"/>
    <property type="match status" value="1"/>
</dbReference>
<dbReference type="GeneID" id="93334686"/>
<comment type="subcellular location">
    <subcellularLocation>
        <location evidence="1">Cell membrane</location>
        <topology evidence="1">Multi-pass membrane protein</topology>
    </subcellularLocation>
</comment>
<gene>
    <name evidence="7" type="ORF">DWX41_08150</name>
</gene>
<keyword evidence="5 6" id="KW-0472">Membrane</keyword>
<evidence type="ECO:0000256" key="4">
    <source>
        <dbReference type="ARBA" id="ARBA00022989"/>
    </source>
</evidence>
<comment type="caution">
    <text evidence="7">The sequence shown here is derived from an EMBL/GenBank/DDBJ whole genome shotgun (WGS) entry which is preliminary data.</text>
</comment>
<dbReference type="Pfam" id="PF01810">
    <property type="entry name" value="LysE"/>
    <property type="match status" value="1"/>
</dbReference>
<dbReference type="EMBL" id="QVIA01000007">
    <property type="protein sequence ID" value="RGC33031.1"/>
    <property type="molecule type" value="Genomic_DNA"/>
</dbReference>
<keyword evidence="2" id="KW-1003">Cell membrane</keyword>
<protein>
    <submittedName>
        <fullName evidence="7">Lysine transporter LysE</fullName>
    </submittedName>
</protein>
<dbReference type="Proteomes" id="UP000261111">
    <property type="component" value="Unassembled WGS sequence"/>
</dbReference>
<name>A0A3E2WXY7_9FIRM</name>
<evidence type="ECO:0000256" key="5">
    <source>
        <dbReference type="ARBA" id="ARBA00023136"/>
    </source>
</evidence>
<dbReference type="GO" id="GO:0033228">
    <property type="term" value="P:cysteine export across plasma membrane"/>
    <property type="evidence" value="ECO:0007669"/>
    <property type="project" value="TreeGrafter"/>
</dbReference>
<feature type="transmembrane region" description="Helical" evidence="6">
    <location>
        <begin position="165"/>
        <end position="184"/>
    </location>
</feature>
<evidence type="ECO:0000256" key="2">
    <source>
        <dbReference type="ARBA" id="ARBA00022475"/>
    </source>
</evidence>
<feature type="transmembrane region" description="Helical" evidence="6">
    <location>
        <begin position="110"/>
        <end position="126"/>
    </location>
</feature>
<dbReference type="AlphaFoldDB" id="A0A3E2WXY7"/>
<keyword evidence="3 6" id="KW-0812">Transmembrane</keyword>
<evidence type="ECO:0000313" key="7">
    <source>
        <dbReference type="EMBL" id="RGC33031.1"/>
    </source>
</evidence>
<dbReference type="GO" id="GO:0015171">
    <property type="term" value="F:amino acid transmembrane transporter activity"/>
    <property type="evidence" value="ECO:0007669"/>
    <property type="project" value="TreeGrafter"/>
</dbReference>
<proteinExistence type="predicted"/>
<organism evidence="7 8">
    <name type="scientific">Hungatella hathewayi</name>
    <dbReference type="NCBI Taxonomy" id="154046"/>
    <lineage>
        <taxon>Bacteria</taxon>
        <taxon>Bacillati</taxon>
        <taxon>Bacillota</taxon>
        <taxon>Clostridia</taxon>
        <taxon>Lachnospirales</taxon>
        <taxon>Lachnospiraceae</taxon>
        <taxon>Hungatella</taxon>
    </lineage>
</organism>
<evidence type="ECO:0000313" key="8">
    <source>
        <dbReference type="Proteomes" id="UP000261111"/>
    </source>
</evidence>
<sequence length="185" mass="20242">MYCFVTAYTPGANNLLSMSNAIRLGFRRSVRFNLGILSGFFIIMTICTVCSATLVSYLPKVKPVMQILGALYMLYLAWKVWKSPTNLEAGGGKEAGFLSGMVLQFANPKIYIYAITAMTLYILPIYHSIGAVVGFTVVLAVIGASGSFVWALFGTVFCRFFSKHARLVNIVMALLLVYCAAALFV</sequence>
<feature type="transmembrane region" description="Helical" evidence="6">
    <location>
        <begin position="132"/>
        <end position="153"/>
    </location>
</feature>
<dbReference type="GO" id="GO:0005886">
    <property type="term" value="C:plasma membrane"/>
    <property type="evidence" value="ECO:0007669"/>
    <property type="project" value="UniProtKB-SubCell"/>
</dbReference>
<keyword evidence="4 6" id="KW-1133">Transmembrane helix</keyword>
<dbReference type="PANTHER" id="PTHR30086:SF20">
    <property type="entry name" value="ARGININE EXPORTER PROTEIN ARGO-RELATED"/>
    <property type="match status" value="1"/>
</dbReference>
<accession>A0A3E2WXY7</accession>
<reference evidence="7 8" key="1">
    <citation type="submission" date="2018-08" db="EMBL/GenBank/DDBJ databases">
        <title>A genome reference for cultivated species of the human gut microbiota.</title>
        <authorList>
            <person name="Zou Y."/>
            <person name="Xue W."/>
            <person name="Luo G."/>
        </authorList>
    </citation>
    <scope>NUCLEOTIDE SEQUENCE [LARGE SCALE GENOMIC DNA]</scope>
    <source>
        <strain evidence="7 8">AF19-21</strain>
    </source>
</reference>
<evidence type="ECO:0000256" key="6">
    <source>
        <dbReference type="SAM" id="Phobius"/>
    </source>
</evidence>
<feature type="transmembrane region" description="Helical" evidence="6">
    <location>
        <begin position="64"/>
        <end position="81"/>
    </location>
</feature>
<evidence type="ECO:0000256" key="1">
    <source>
        <dbReference type="ARBA" id="ARBA00004651"/>
    </source>
</evidence>
<feature type="transmembrane region" description="Helical" evidence="6">
    <location>
        <begin position="32"/>
        <end position="58"/>
    </location>
</feature>